<feature type="compositionally biased region" description="Basic and acidic residues" evidence="1">
    <location>
        <begin position="154"/>
        <end position="173"/>
    </location>
</feature>
<dbReference type="Proteomes" id="UP001519309">
    <property type="component" value="Unassembled WGS sequence"/>
</dbReference>
<organism evidence="2 4">
    <name type="scientific">Streptomyces griseochromogenes</name>
    <dbReference type="NCBI Taxonomy" id="68214"/>
    <lineage>
        <taxon>Bacteria</taxon>
        <taxon>Bacillati</taxon>
        <taxon>Actinomycetota</taxon>
        <taxon>Actinomycetes</taxon>
        <taxon>Kitasatosporales</taxon>
        <taxon>Streptomycetaceae</taxon>
        <taxon>Streptomyces</taxon>
    </lineage>
</organism>
<evidence type="ECO:0000313" key="3">
    <source>
        <dbReference type="EMBL" id="MBP2056776.1"/>
    </source>
</evidence>
<accession>A0A1B1ASM2</accession>
<sequence length="173" mass="18113">MSRVTLVGEHRRVDLVLPSQEPIGLLLPEVMRLLGDQVGARPQTRHLVAGDGSVLDPDDSLESAAVADGAVLRLVRIEEAASAAGRLTEQEFGPYVTAGLVGSALAQFANHWNRDLLYIAKRTAQSLNGAGQATACYVAGSLEQAANAQQAAAKEPKVDLPGKGEAGRHTGGR</sequence>
<dbReference type="Pfam" id="PF08817">
    <property type="entry name" value="YukD"/>
    <property type="match status" value="1"/>
</dbReference>
<evidence type="ECO:0008006" key="6">
    <source>
        <dbReference type="Google" id="ProtNLM"/>
    </source>
</evidence>
<name>A0A1B1ASM2_9ACTN</name>
<feature type="region of interest" description="Disordered" evidence="1">
    <location>
        <begin position="148"/>
        <end position="173"/>
    </location>
</feature>
<dbReference type="Gene3D" id="3.10.20.90">
    <property type="entry name" value="Phosphatidylinositol 3-kinase Catalytic Subunit, Chain A, domain 1"/>
    <property type="match status" value="1"/>
</dbReference>
<evidence type="ECO:0000313" key="2">
    <source>
        <dbReference type="EMBL" id="ANP49554.1"/>
    </source>
</evidence>
<evidence type="ECO:0000313" key="4">
    <source>
        <dbReference type="Proteomes" id="UP000092659"/>
    </source>
</evidence>
<dbReference type="InterPro" id="IPR045436">
    <property type="entry name" value="DUF6507"/>
</dbReference>
<evidence type="ECO:0000256" key="1">
    <source>
        <dbReference type="SAM" id="MobiDB-lite"/>
    </source>
</evidence>
<reference evidence="2 4" key="1">
    <citation type="submission" date="2016-06" db="EMBL/GenBank/DDBJ databases">
        <title>Complete genome sequence of Streptomyces griseochromogenes ATCC 14511, the Blasticidin S producer.</title>
        <authorList>
            <person name="Wu L."/>
        </authorList>
    </citation>
    <scope>NUCLEOTIDE SEQUENCE [LARGE SCALE GENOMIC DNA]</scope>
    <source>
        <strain evidence="2 4">ATCC 14511</strain>
    </source>
</reference>
<protein>
    <recommendedName>
        <fullName evidence="6">Type VII secretion integral membrane protein EccD</fullName>
    </recommendedName>
</protein>
<gene>
    <name evidence="2" type="ORF">AVL59_07990</name>
    <name evidence="3" type="ORF">J2Z21_009795</name>
</gene>
<dbReference type="EMBL" id="CP016279">
    <property type="protein sequence ID" value="ANP49554.1"/>
    <property type="molecule type" value="Genomic_DNA"/>
</dbReference>
<dbReference type="STRING" id="68214.AVL59_07990"/>
<dbReference type="KEGG" id="sgs:AVL59_07990"/>
<dbReference type="AlphaFoldDB" id="A0A1B1ASM2"/>
<dbReference type="Pfam" id="PF20117">
    <property type="entry name" value="DUF6507"/>
    <property type="match status" value="1"/>
</dbReference>
<proteinExistence type="predicted"/>
<dbReference type="EMBL" id="JAGGLP010000063">
    <property type="protein sequence ID" value="MBP2056776.1"/>
    <property type="molecule type" value="Genomic_DNA"/>
</dbReference>
<dbReference type="Proteomes" id="UP000092659">
    <property type="component" value="Chromosome"/>
</dbReference>
<evidence type="ECO:0000313" key="5">
    <source>
        <dbReference type="Proteomes" id="UP001519309"/>
    </source>
</evidence>
<keyword evidence="5" id="KW-1185">Reference proteome</keyword>
<dbReference type="InterPro" id="IPR024962">
    <property type="entry name" value="YukD-like"/>
</dbReference>
<reference evidence="3 5" key="2">
    <citation type="submission" date="2021-03" db="EMBL/GenBank/DDBJ databases">
        <title>Genomic Encyclopedia of Type Strains, Phase IV (KMG-IV): sequencing the most valuable type-strain genomes for metagenomic binning, comparative biology and taxonomic classification.</title>
        <authorList>
            <person name="Goeker M."/>
        </authorList>
    </citation>
    <scope>NUCLEOTIDE SEQUENCE [LARGE SCALE GENOMIC DNA]</scope>
    <source>
        <strain evidence="3 5">DSM 40499</strain>
    </source>
</reference>